<dbReference type="GO" id="GO:0000287">
    <property type="term" value="F:magnesium ion binding"/>
    <property type="evidence" value="ECO:0007669"/>
    <property type="project" value="TreeGrafter"/>
</dbReference>
<dbReference type="Pfam" id="PF22484">
    <property type="entry name" value="DUF6986"/>
    <property type="match status" value="1"/>
</dbReference>
<dbReference type="GO" id="GO:0003824">
    <property type="term" value="F:catalytic activity"/>
    <property type="evidence" value="ECO:0007669"/>
    <property type="project" value="InterPro"/>
</dbReference>
<dbReference type="RefSeq" id="WP_212990710.1">
    <property type="nucleotide sequence ID" value="NZ_BAABEA010000005.1"/>
</dbReference>
<evidence type="ECO:0000256" key="3">
    <source>
        <dbReference type="ARBA" id="ARBA00022842"/>
    </source>
</evidence>
<organism evidence="4 5">
    <name type="scientific">Actinoplanes auranticolor</name>
    <dbReference type="NCBI Taxonomy" id="47988"/>
    <lineage>
        <taxon>Bacteria</taxon>
        <taxon>Bacillati</taxon>
        <taxon>Actinomycetota</taxon>
        <taxon>Actinomycetes</taxon>
        <taxon>Micromonosporales</taxon>
        <taxon>Micromonosporaceae</taxon>
        <taxon>Actinoplanes</taxon>
    </lineage>
</organism>
<evidence type="ECO:0000313" key="4">
    <source>
        <dbReference type="EMBL" id="GIM71708.1"/>
    </source>
</evidence>
<accession>A0A919SIP8</accession>
<dbReference type="PANTHER" id="PTHR32308">
    <property type="entry name" value="LYASE BETA SUBUNIT, PUTATIVE (AFU_ORTHOLOGUE AFUA_4G13030)-RELATED"/>
    <property type="match status" value="1"/>
</dbReference>
<dbReference type="InterPro" id="IPR040442">
    <property type="entry name" value="Pyrv_kinase-like_dom_sf"/>
</dbReference>
<dbReference type="AlphaFoldDB" id="A0A919SIP8"/>
<keyword evidence="3" id="KW-0460">Magnesium</keyword>
<gene>
    <name evidence="4" type="ORF">Aau02nite_47360</name>
</gene>
<comment type="caution">
    <text evidence="4">The sequence shown here is derived from an EMBL/GenBank/DDBJ whole genome shotgun (WGS) entry which is preliminary data.</text>
</comment>
<evidence type="ECO:0000256" key="1">
    <source>
        <dbReference type="ARBA" id="ARBA00001946"/>
    </source>
</evidence>
<evidence type="ECO:0000313" key="5">
    <source>
        <dbReference type="Proteomes" id="UP000681340"/>
    </source>
</evidence>
<dbReference type="Proteomes" id="UP000681340">
    <property type="component" value="Unassembled WGS sequence"/>
</dbReference>
<keyword evidence="2" id="KW-0479">Metal-binding</keyword>
<dbReference type="GO" id="GO:0006107">
    <property type="term" value="P:oxaloacetate metabolic process"/>
    <property type="evidence" value="ECO:0007669"/>
    <property type="project" value="TreeGrafter"/>
</dbReference>
<reference evidence="4" key="1">
    <citation type="submission" date="2021-03" db="EMBL/GenBank/DDBJ databases">
        <title>Whole genome shotgun sequence of Actinoplanes auranticolor NBRC 12245.</title>
        <authorList>
            <person name="Komaki H."/>
            <person name="Tamura T."/>
        </authorList>
    </citation>
    <scope>NUCLEOTIDE SEQUENCE</scope>
    <source>
        <strain evidence="4">NBRC 12245</strain>
    </source>
</reference>
<dbReference type="EMBL" id="BOQL01000037">
    <property type="protein sequence ID" value="GIM71708.1"/>
    <property type="molecule type" value="Genomic_DNA"/>
</dbReference>
<dbReference type="Gene3D" id="3.20.20.60">
    <property type="entry name" value="Phosphoenolpyruvate-binding domains"/>
    <property type="match status" value="1"/>
</dbReference>
<dbReference type="PANTHER" id="PTHR32308:SF10">
    <property type="entry name" value="CITRATE LYASE SUBUNIT BETA"/>
    <property type="match status" value="1"/>
</dbReference>
<proteinExistence type="predicted"/>
<dbReference type="InterPro" id="IPR015813">
    <property type="entry name" value="Pyrv/PenolPyrv_kinase-like_dom"/>
</dbReference>
<comment type="cofactor">
    <cofactor evidence="1">
        <name>Mg(2+)</name>
        <dbReference type="ChEBI" id="CHEBI:18420"/>
    </cofactor>
</comment>
<dbReference type="SUPFAM" id="SSF51621">
    <property type="entry name" value="Phosphoenolpyruvate/pyruvate domain"/>
    <property type="match status" value="1"/>
</dbReference>
<evidence type="ECO:0000256" key="2">
    <source>
        <dbReference type="ARBA" id="ARBA00022723"/>
    </source>
</evidence>
<name>A0A919SIP8_9ACTN</name>
<dbReference type="InterPro" id="IPR054255">
    <property type="entry name" value="DUF6986"/>
</dbReference>
<keyword evidence="5" id="KW-1185">Reference proteome</keyword>
<protein>
    <submittedName>
        <fullName evidence="4">Aldolase</fullName>
    </submittedName>
</protein>
<sequence>MRLSDDDYAALDDRLAAHDRFLATRYPGERTGRQPVHTVYIPADRIGGFRQWGAQALAALDDCPPLPFPAALADRVRAKLATEPIEDLRIDFEDGYGVRDDDQEDAAVKAAVAVLAEGPRPPFMGIRIKSLEAATRHRALRTLDLFLSLHQEPFTVTLPKVSGPDQVTAMVALCGTLERGYGLAAGTLTFEIQIELPSAVLGADGTATVARLITAADGRCTGLHYGTYDYSAAAGVAAAYQAMDHPVADYAKAVIQAAAAGTGVRLSDGSTNILPVGSDVAVHDAWALHHRLVRRSLERGFYQGWDLHPAQLPTRFAATYAFFADGVDAASIRLRRYLDRQSGGILDEPATARALAGYLLRGLDCGALDDAGFTREELTALL</sequence>